<organism evidence="1">
    <name type="scientific">bioreactor metagenome</name>
    <dbReference type="NCBI Taxonomy" id="1076179"/>
    <lineage>
        <taxon>unclassified sequences</taxon>
        <taxon>metagenomes</taxon>
        <taxon>ecological metagenomes</taxon>
    </lineage>
</organism>
<evidence type="ECO:0000313" key="1">
    <source>
        <dbReference type="EMBL" id="MPN31165.1"/>
    </source>
</evidence>
<comment type="caution">
    <text evidence="1">The sequence shown here is derived from an EMBL/GenBank/DDBJ whole genome shotgun (WGS) entry which is preliminary data.</text>
</comment>
<dbReference type="Gene3D" id="1.10.3210.10">
    <property type="entry name" value="Hypothetical protein af1432"/>
    <property type="match status" value="1"/>
</dbReference>
<protein>
    <submittedName>
        <fullName evidence="1">Uncharacterized protein</fullName>
    </submittedName>
</protein>
<sequence>MSTLERIIYLADACGEDRTYPEAAQLRKLSFESLDIAMLTVLDNTIKSRAKKGKAVFFLAKDAYLYYEALVNSSVIE</sequence>
<gene>
    <name evidence="1" type="ORF">SDC9_178639</name>
</gene>
<dbReference type="AlphaFoldDB" id="A0A645GWI0"/>
<accession>A0A645GWI0</accession>
<proteinExistence type="predicted"/>
<dbReference type="EMBL" id="VSSQ01082594">
    <property type="protein sequence ID" value="MPN31165.1"/>
    <property type="molecule type" value="Genomic_DNA"/>
</dbReference>
<reference evidence="1" key="1">
    <citation type="submission" date="2019-08" db="EMBL/GenBank/DDBJ databases">
        <authorList>
            <person name="Kucharzyk K."/>
            <person name="Murdoch R.W."/>
            <person name="Higgins S."/>
            <person name="Loffler F."/>
        </authorList>
    </citation>
    <scope>NUCLEOTIDE SEQUENCE</scope>
</reference>
<name>A0A645GWI0_9ZZZZ</name>